<evidence type="ECO:0000256" key="1">
    <source>
        <dbReference type="SAM" id="MobiDB-lite"/>
    </source>
</evidence>
<dbReference type="EMBL" id="DVGA01000026">
    <property type="protein sequence ID" value="HIQ78026.1"/>
    <property type="molecule type" value="Genomic_DNA"/>
</dbReference>
<sequence length="89" mass="9705">MLRTKTALHEGAHGHEHSHGTELTGEQTLALLAYTLEHNRSHAGELHDLAHALEAHGHEEAAQSVHEAVHFFEHGNDKLAEALLLAKGD</sequence>
<dbReference type="Proteomes" id="UP000824262">
    <property type="component" value="Unassembled WGS sequence"/>
</dbReference>
<reference evidence="3" key="2">
    <citation type="journal article" date="2021" name="PeerJ">
        <title>Extensive microbial diversity within the chicken gut microbiome revealed by metagenomics and culture.</title>
        <authorList>
            <person name="Gilroy R."/>
            <person name="Ravi A."/>
            <person name="Getino M."/>
            <person name="Pursley I."/>
            <person name="Horton D.L."/>
            <person name="Alikhan N.F."/>
            <person name="Baker D."/>
            <person name="Gharbi K."/>
            <person name="Hall N."/>
            <person name="Watson M."/>
            <person name="Adriaenssens E.M."/>
            <person name="Foster-Nyarko E."/>
            <person name="Jarju S."/>
            <person name="Secka A."/>
            <person name="Antonio M."/>
            <person name="Oren A."/>
            <person name="Chaudhuri R.R."/>
            <person name="La Ragione R."/>
            <person name="Hildebrand F."/>
            <person name="Pallen M.J."/>
        </authorList>
    </citation>
    <scope>NUCLEOTIDE SEQUENCE</scope>
    <source>
        <strain evidence="3">ChiBcolR7-354</strain>
    </source>
</reference>
<feature type="domain" description="DUF8180" evidence="2">
    <location>
        <begin position="30"/>
        <end position="83"/>
    </location>
</feature>
<evidence type="ECO:0000313" key="3">
    <source>
        <dbReference type="EMBL" id="HIQ78026.1"/>
    </source>
</evidence>
<comment type="caution">
    <text evidence="3">The sequence shown here is derived from an EMBL/GenBank/DDBJ whole genome shotgun (WGS) entry which is preliminary data.</text>
</comment>
<name>A0A9D0ZD19_9FIRM</name>
<dbReference type="InterPro" id="IPR058493">
    <property type="entry name" value="DUF8180"/>
</dbReference>
<protein>
    <submittedName>
        <fullName evidence="3">Cobalt transporter</fullName>
    </submittedName>
</protein>
<accession>A0A9D0ZD19</accession>
<proteinExistence type="predicted"/>
<dbReference type="AlphaFoldDB" id="A0A9D0ZD19"/>
<gene>
    <name evidence="3" type="ORF">IAB77_02070</name>
</gene>
<organism evidence="3 4">
    <name type="scientific">Candidatus Scatomorpha intestinavium</name>
    <dbReference type="NCBI Taxonomy" id="2840922"/>
    <lineage>
        <taxon>Bacteria</taxon>
        <taxon>Bacillati</taxon>
        <taxon>Bacillota</taxon>
        <taxon>Clostridia</taxon>
        <taxon>Eubacteriales</taxon>
        <taxon>Candidatus Scatomorpha</taxon>
    </lineage>
</organism>
<evidence type="ECO:0000313" key="4">
    <source>
        <dbReference type="Proteomes" id="UP000824262"/>
    </source>
</evidence>
<reference evidence="3" key="1">
    <citation type="submission" date="2020-10" db="EMBL/GenBank/DDBJ databases">
        <authorList>
            <person name="Gilroy R."/>
        </authorList>
    </citation>
    <scope>NUCLEOTIDE SEQUENCE</scope>
    <source>
        <strain evidence="3">ChiBcolR7-354</strain>
    </source>
</reference>
<feature type="region of interest" description="Disordered" evidence="1">
    <location>
        <begin position="1"/>
        <end position="24"/>
    </location>
</feature>
<dbReference type="Pfam" id="PF26551">
    <property type="entry name" value="DUF8180"/>
    <property type="match status" value="1"/>
</dbReference>
<evidence type="ECO:0000259" key="2">
    <source>
        <dbReference type="Pfam" id="PF26551"/>
    </source>
</evidence>
<feature type="compositionally biased region" description="Basic and acidic residues" evidence="1">
    <location>
        <begin position="7"/>
        <end position="20"/>
    </location>
</feature>